<dbReference type="Gene3D" id="3.30.70.1560">
    <property type="entry name" value="Alpha-L RNA-binding motif"/>
    <property type="match status" value="1"/>
</dbReference>
<dbReference type="GO" id="GO:0003723">
    <property type="term" value="F:RNA binding"/>
    <property type="evidence" value="ECO:0007669"/>
    <property type="project" value="UniProtKB-KW"/>
</dbReference>
<dbReference type="OrthoDB" id="9807213at2"/>
<dbReference type="InterPro" id="IPR042092">
    <property type="entry name" value="PsdUridine_s_RsuA/RluB/E/F_cat"/>
</dbReference>
<keyword evidence="10" id="KW-1185">Reference proteome</keyword>
<dbReference type="RefSeq" id="WP_102074241.1">
    <property type="nucleotide sequence ID" value="NZ_PDNW01000009.1"/>
</dbReference>
<dbReference type="GO" id="GO:0000455">
    <property type="term" value="P:enzyme-directed rRNA pseudouridine synthesis"/>
    <property type="evidence" value="ECO:0007669"/>
    <property type="project" value="UniProtKB-ARBA"/>
</dbReference>
<accession>A0A2N4U3U7</accession>
<organism evidence="9 10">
    <name type="scientific">Pollutimonas subterranea</name>
    <dbReference type="NCBI Taxonomy" id="2045210"/>
    <lineage>
        <taxon>Bacteria</taxon>
        <taxon>Pseudomonadati</taxon>
        <taxon>Pseudomonadota</taxon>
        <taxon>Betaproteobacteria</taxon>
        <taxon>Burkholderiales</taxon>
        <taxon>Alcaligenaceae</taxon>
        <taxon>Pollutimonas</taxon>
    </lineage>
</organism>
<protein>
    <recommendedName>
        <fullName evidence="7">Pseudouridine synthase</fullName>
        <ecNumber evidence="7">5.4.99.-</ecNumber>
    </recommendedName>
</protein>
<comment type="function">
    <text evidence="5">Responsible for synthesis of pseudouridine from uracil-516 in 16S ribosomal RNA.</text>
</comment>
<keyword evidence="2 6" id="KW-0694">RNA-binding</keyword>
<dbReference type="Gene3D" id="3.30.70.580">
    <property type="entry name" value="Pseudouridine synthase I, catalytic domain, N-terminal subdomain"/>
    <property type="match status" value="1"/>
</dbReference>
<evidence type="ECO:0000256" key="1">
    <source>
        <dbReference type="ARBA" id="ARBA00008348"/>
    </source>
</evidence>
<dbReference type="NCBIfam" id="TIGR00093">
    <property type="entry name" value="pseudouridine synthase"/>
    <property type="match status" value="1"/>
</dbReference>
<evidence type="ECO:0000313" key="9">
    <source>
        <dbReference type="EMBL" id="PLC49688.1"/>
    </source>
</evidence>
<dbReference type="InterPro" id="IPR002942">
    <property type="entry name" value="S4_RNA-bd"/>
</dbReference>
<dbReference type="Gene3D" id="3.10.290.10">
    <property type="entry name" value="RNA-binding S4 domain"/>
    <property type="match status" value="1"/>
</dbReference>
<name>A0A2N4U3U7_9BURK</name>
<evidence type="ECO:0000313" key="10">
    <source>
        <dbReference type="Proteomes" id="UP000234190"/>
    </source>
</evidence>
<dbReference type="CDD" id="cd02553">
    <property type="entry name" value="PseudoU_synth_RsuA"/>
    <property type="match status" value="1"/>
</dbReference>
<gene>
    <name evidence="9" type="ORF">CR159_12295</name>
</gene>
<evidence type="ECO:0000256" key="5">
    <source>
        <dbReference type="ARBA" id="ARBA00037590"/>
    </source>
</evidence>
<dbReference type="InterPro" id="IPR036986">
    <property type="entry name" value="S4_RNA-bd_sf"/>
</dbReference>
<evidence type="ECO:0000256" key="4">
    <source>
        <dbReference type="ARBA" id="ARBA00036749"/>
    </source>
</evidence>
<evidence type="ECO:0000256" key="7">
    <source>
        <dbReference type="RuleBase" id="RU003887"/>
    </source>
</evidence>
<dbReference type="PROSITE" id="PS01149">
    <property type="entry name" value="PSI_RSU"/>
    <property type="match status" value="1"/>
</dbReference>
<dbReference type="Pfam" id="PF01479">
    <property type="entry name" value="S4"/>
    <property type="match status" value="1"/>
</dbReference>
<comment type="catalytic activity">
    <reaction evidence="4">
        <text>uridine(516) in 16S rRNA = pseudouridine(516) in 16S rRNA</text>
        <dbReference type="Rhea" id="RHEA:38867"/>
        <dbReference type="Rhea" id="RHEA-COMP:10089"/>
        <dbReference type="Rhea" id="RHEA-COMP:10090"/>
        <dbReference type="ChEBI" id="CHEBI:65314"/>
        <dbReference type="ChEBI" id="CHEBI:65315"/>
        <dbReference type="EC" id="5.4.99.19"/>
    </reaction>
</comment>
<dbReference type="EC" id="5.4.99.-" evidence="7"/>
<dbReference type="InterPro" id="IPR050343">
    <property type="entry name" value="RsuA_PseudoU_synthase"/>
</dbReference>
<sequence>MRLDKYLCESSDLTRSQARSVLLDGDVTVNGEVIKRGTHEVQEGDEVQWEGETLSLIGLRYLMLNKPAGHECSNRNSQHPPVIDLLDVDKRDRLQTVGRLDVDTTGLILVTDDGKWMHRIISPRNRCDKVYLVTLAEPLPDNVENLFKQGIELEGEAQRGLSASLVRIDERSIRLTIQDGKDFHIKRMFEALGYPVLALHCERIGPVVLDADLQPGESRYLTATEVAGLAHSSDEAGTGD</sequence>
<dbReference type="InterPro" id="IPR018496">
    <property type="entry name" value="PsdUridine_synth_RsuA/RluB_CS"/>
</dbReference>
<evidence type="ECO:0000259" key="8">
    <source>
        <dbReference type="SMART" id="SM00363"/>
    </source>
</evidence>
<evidence type="ECO:0000256" key="6">
    <source>
        <dbReference type="PROSITE-ProRule" id="PRU00182"/>
    </source>
</evidence>
<dbReference type="Pfam" id="PF00849">
    <property type="entry name" value="PseudoU_synth_2"/>
    <property type="match status" value="1"/>
</dbReference>
<evidence type="ECO:0000256" key="2">
    <source>
        <dbReference type="ARBA" id="ARBA00022884"/>
    </source>
</evidence>
<dbReference type="InterPro" id="IPR020103">
    <property type="entry name" value="PsdUridine_synth_cat_dom_sf"/>
</dbReference>
<dbReference type="InterPro" id="IPR000748">
    <property type="entry name" value="PsdUridine_synth_RsuA/RluB/E/F"/>
</dbReference>
<comment type="similarity">
    <text evidence="1 7">Belongs to the pseudouridine synthase RsuA family.</text>
</comment>
<dbReference type="GO" id="GO:0160136">
    <property type="term" value="F:16S rRNA pseudouridine(516) synthase activity"/>
    <property type="evidence" value="ECO:0007669"/>
    <property type="project" value="UniProtKB-EC"/>
</dbReference>
<proteinExistence type="inferred from homology"/>
<dbReference type="PANTHER" id="PTHR47683">
    <property type="entry name" value="PSEUDOURIDINE SYNTHASE FAMILY PROTEIN-RELATED"/>
    <property type="match status" value="1"/>
</dbReference>
<dbReference type="Proteomes" id="UP000234190">
    <property type="component" value="Unassembled WGS sequence"/>
</dbReference>
<dbReference type="CDD" id="cd00165">
    <property type="entry name" value="S4"/>
    <property type="match status" value="1"/>
</dbReference>
<dbReference type="SUPFAM" id="SSF55174">
    <property type="entry name" value="Alpha-L RNA-binding motif"/>
    <property type="match status" value="1"/>
</dbReference>
<dbReference type="InterPro" id="IPR020094">
    <property type="entry name" value="TruA/RsuA/RluB/E/F_N"/>
</dbReference>
<dbReference type="PANTHER" id="PTHR47683:SF4">
    <property type="entry name" value="PSEUDOURIDINE SYNTHASE"/>
    <property type="match status" value="1"/>
</dbReference>
<dbReference type="SMART" id="SM00363">
    <property type="entry name" value="S4"/>
    <property type="match status" value="1"/>
</dbReference>
<feature type="domain" description="RNA-binding S4" evidence="8">
    <location>
        <begin position="1"/>
        <end position="63"/>
    </location>
</feature>
<dbReference type="EMBL" id="PDNW01000009">
    <property type="protein sequence ID" value="PLC49688.1"/>
    <property type="molecule type" value="Genomic_DNA"/>
</dbReference>
<dbReference type="PROSITE" id="PS50889">
    <property type="entry name" value="S4"/>
    <property type="match status" value="1"/>
</dbReference>
<evidence type="ECO:0000256" key="3">
    <source>
        <dbReference type="ARBA" id="ARBA00023235"/>
    </source>
</evidence>
<keyword evidence="3 7" id="KW-0413">Isomerase</keyword>
<dbReference type="InterPro" id="IPR006145">
    <property type="entry name" value="PsdUridine_synth_RsuA/RluA"/>
</dbReference>
<dbReference type="SUPFAM" id="SSF55120">
    <property type="entry name" value="Pseudouridine synthase"/>
    <property type="match status" value="1"/>
</dbReference>
<comment type="caution">
    <text evidence="9">The sequence shown here is derived from an EMBL/GenBank/DDBJ whole genome shotgun (WGS) entry which is preliminary data.</text>
</comment>
<reference evidence="9 10" key="1">
    <citation type="submission" date="2017-10" db="EMBL/GenBank/DDBJ databases">
        <title>Two draft genome sequences of Pusillimonas sp. strains isolated from a nitrate- and radionuclide-contaminated groundwater in Russia.</title>
        <authorList>
            <person name="Grouzdev D.S."/>
            <person name="Tourova T.P."/>
            <person name="Goeva M.A."/>
            <person name="Babich T.L."/>
            <person name="Sokolova D.S."/>
            <person name="Abdullin R."/>
            <person name="Poltaraus A.B."/>
            <person name="Toshchakov S.V."/>
            <person name="Nazina T.N."/>
        </authorList>
    </citation>
    <scope>NUCLEOTIDE SEQUENCE [LARGE SCALE GENOMIC DNA]</scope>
    <source>
        <strain evidence="9 10">JR1/69-3-13</strain>
    </source>
</reference>
<dbReference type="AlphaFoldDB" id="A0A2N4U3U7"/>